<evidence type="ECO:0000256" key="2">
    <source>
        <dbReference type="ARBA" id="ARBA00023015"/>
    </source>
</evidence>
<keyword evidence="4" id="KW-0804">Transcription</keyword>
<keyword evidence="5" id="KW-0539">Nucleus</keyword>
<evidence type="ECO:0000256" key="3">
    <source>
        <dbReference type="ARBA" id="ARBA00023125"/>
    </source>
</evidence>
<evidence type="ECO:0000256" key="1">
    <source>
        <dbReference type="ARBA" id="ARBA00004123"/>
    </source>
</evidence>
<keyword evidence="9" id="KW-1185">Reference proteome</keyword>
<gene>
    <name evidence="8" type="ORF">PHJA_001924100</name>
</gene>
<evidence type="ECO:0000313" key="8">
    <source>
        <dbReference type="EMBL" id="GFP97800.1"/>
    </source>
</evidence>
<dbReference type="Gene3D" id="3.40.1810.10">
    <property type="entry name" value="Transcription factor, MADS-box"/>
    <property type="match status" value="1"/>
</dbReference>
<dbReference type="OrthoDB" id="601557at2759"/>
<protein>
    <submittedName>
        <fullName evidence="8">Agamous-like mads-box protein agl92</fullName>
    </submittedName>
</protein>
<accession>A0A830CDV8</accession>
<dbReference type="PANTHER" id="PTHR11945">
    <property type="entry name" value="MADS BOX PROTEIN"/>
    <property type="match status" value="1"/>
</dbReference>
<keyword evidence="2" id="KW-0805">Transcription regulation</keyword>
<dbReference type="Pfam" id="PF00319">
    <property type="entry name" value="SRF-TF"/>
    <property type="match status" value="1"/>
</dbReference>
<evidence type="ECO:0000259" key="7">
    <source>
        <dbReference type="PROSITE" id="PS50066"/>
    </source>
</evidence>
<dbReference type="GO" id="GO:0046983">
    <property type="term" value="F:protein dimerization activity"/>
    <property type="evidence" value="ECO:0007669"/>
    <property type="project" value="InterPro"/>
</dbReference>
<dbReference type="AlphaFoldDB" id="A0A830CDV8"/>
<name>A0A830CDV8_9LAMI</name>
<feature type="region of interest" description="Disordered" evidence="6">
    <location>
        <begin position="301"/>
        <end position="320"/>
    </location>
</feature>
<sequence length="340" mass="38377">MGRAKLNMELIPKKKSRHTTFKKRKEGLIKKMHEFTTLCDVKACMIIYGPKQEETGLSDPEIWPQNTEEVRQIIDIYKSKKKDSNNKTFGLSDFFDDRQRKVEDELSKLRKKNRELKYPTRLECVNFMPEARLREFAAALADKADTVRSRIEFLRRNKEGSSLDMNFKSPPGLRGIESGLINNNQFGMHLPSIHHHSYPTIDHHQNSMMMLLMKDHRSVQFGPGPGSGGGGNIQCASYERQVFYEAAAGGRGAVDPATMICRSPMQLARYYGPSVPPVPYMQMMPSLPYMQMPEVPMFPTRAESGGGGGGGHDGGDGQEDVVTRQYGMMMSHKKASSYND</sequence>
<proteinExistence type="predicted"/>
<keyword evidence="3" id="KW-0238">DNA-binding</keyword>
<comment type="caution">
    <text evidence="8">The sequence shown here is derived from an EMBL/GenBank/DDBJ whole genome shotgun (WGS) entry which is preliminary data.</text>
</comment>
<dbReference type="PANTHER" id="PTHR11945:SF176">
    <property type="entry name" value="MADS-BOX TRANSCRIPTION FACTOR FAMILY PROTEIN"/>
    <property type="match status" value="1"/>
</dbReference>
<evidence type="ECO:0000313" key="9">
    <source>
        <dbReference type="Proteomes" id="UP000653305"/>
    </source>
</evidence>
<dbReference type="GO" id="GO:0000981">
    <property type="term" value="F:DNA-binding transcription factor activity, RNA polymerase II-specific"/>
    <property type="evidence" value="ECO:0007669"/>
    <property type="project" value="TreeGrafter"/>
</dbReference>
<dbReference type="EMBL" id="BMAC01000503">
    <property type="protein sequence ID" value="GFP97800.1"/>
    <property type="molecule type" value="Genomic_DNA"/>
</dbReference>
<dbReference type="SMART" id="SM00432">
    <property type="entry name" value="MADS"/>
    <property type="match status" value="1"/>
</dbReference>
<dbReference type="CDD" id="cd00120">
    <property type="entry name" value="MADS"/>
    <property type="match status" value="1"/>
</dbReference>
<dbReference type="SUPFAM" id="SSF55455">
    <property type="entry name" value="SRF-like"/>
    <property type="match status" value="1"/>
</dbReference>
<dbReference type="PROSITE" id="PS50066">
    <property type="entry name" value="MADS_BOX_2"/>
    <property type="match status" value="1"/>
</dbReference>
<feature type="domain" description="MADS-box" evidence="7">
    <location>
        <begin position="1"/>
        <end position="61"/>
    </location>
</feature>
<evidence type="ECO:0000256" key="5">
    <source>
        <dbReference type="ARBA" id="ARBA00023242"/>
    </source>
</evidence>
<organism evidence="8 9">
    <name type="scientific">Phtheirospermum japonicum</name>
    <dbReference type="NCBI Taxonomy" id="374723"/>
    <lineage>
        <taxon>Eukaryota</taxon>
        <taxon>Viridiplantae</taxon>
        <taxon>Streptophyta</taxon>
        <taxon>Embryophyta</taxon>
        <taxon>Tracheophyta</taxon>
        <taxon>Spermatophyta</taxon>
        <taxon>Magnoliopsida</taxon>
        <taxon>eudicotyledons</taxon>
        <taxon>Gunneridae</taxon>
        <taxon>Pentapetalae</taxon>
        <taxon>asterids</taxon>
        <taxon>lamiids</taxon>
        <taxon>Lamiales</taxon>
        <taxon>Orobanchaceae</taxon>
        <taxon>Orobanchaceae incertae sedis</taxon>
        <taxon>Phtheirospermum</taxon>
    </lineage>
</organism>
<dbReference type="Proteomes" id="UP000653305">
    <property type="component" value="Unassembled WGS sequence"/>
</dbReference>
<dbReference type="PRINTS" id="PR00404">
    <property type="entry name" value="MADSDOMAIN"/>
</dbReference>
<dbReference type="InterPro" id="IPR036879">
    <property type="entry name" value="TF_MADSbox_sf"/>
</dbReference>
<comment type="subcellular location">
    <subcellularLocation>
        <location evidence="1">Nucleus</location>
    </subcellularLocation>
</comment>
<evidence type="ECO:0000256" key="4">
    <source>
        <dbReference type="ARBA" id="ARBA00023163"/>
    </source>
</evidence>
<dbReference type="InterPro" id="IPR002100">
    <property type="entry name" value="TF_MADSbox"/>
</dbReference>
<reference evidence="8" key="1">
    <citation type="submission" date="2020-07" db="EMBL/GenBank/DDBJ databases">
        <title>Ethylene signaling mediates host invasion by parasitic plants.</title>
        <authorList>
            <person name="Yoshida S."/>
        </authorList>
    </citation>
    <scope>NUCLEOTIDE SEQUENCE</scope>
    <source>
        <strain evidence="8">Okayama</strain>
    </source>
</reference>
<dbReference type="GO" id="GO:0000978">
    <property type="term" value="F:RNA polymerase II cis-regulatory region sequence-specific DNA binding"/>
    <property type="evidence" value="ECO:0007669"/>
    <property type="project" value="TreeGrafter"/>
</dbReference>
<dbReference type="GO" id="GO:0005634">
    <property type="term" value="C:nucleus"/>
    <property type="evidence" value="ECO:0007669"/>
    <property type="project" value="UniProtKB-SubCell"/>
</dbReference>
<evidence type="ECO:0000256" key="6">
    <source>
        <dbReference type="SAM" id="MobiDB-lite"/>
    </source>
</evidence>